<dbReference type="InterPro" id="IPR050222">
    <property type="entry name" value="MATE_MdtK"/>
</dbReference>
<sequence length="588" mass="67011">MLSIPTLIMSIVQSMIPLMDGLFLNNVAGTVIASSVHFAEPIINMMTALSQGLGVAAMAIVGQYNGLGDFKNAKRISTQIVVIGVMFGIAMGPTLYVVSILVSMNLLPNIKENVFTYLSLYSFVMPMTFLAALYNGIKNANGKPEATLIRSIILLLLKVLFNFIYVYLLHLGVVGSVLASFSTYSIVTVWMYYDLFIKKGDDKLSLKEFKFDSAVLKELMIIGVPSMLNTFLTNLGFFLINTEVEKYGAAVLNGQGISNNIVNICFNFTAAFGSAVTTMVSMNIGAKYNDKARKSCYTGIIMSVITAVVLIAIIIPLTPHLTILFTREAEDLYVANRSLPIFAFGVLGFGVAMVSQGALIGLGRTRIPLIISILRIWLLRFIFILLTSKYLSYWSVFWGNLFSNTMAGVIALAIILRVPWVSVINLKTQNSLVLRTRLFVDSLGARLFPKNIGKRKDYVQKMRDKLSKIKDPVKLVLFRERELEKIERMQEKEERERLREEKRKLERAEWKMQLEEMKELREKKNQERREYNENRKKEKEAKKLQMKQEVQSRREARHRLREEKKIESQKRREERRNLRNKNNDAKNN</sequence>
<feature type="transmembrane region" description="Helical" evidence="3">
    <location>
        <begin position="338"/>
        <end position="360"/>
    </location>
</feature>
<evidence type="ECO:0000256" key="2">
    <source>
        <dbReference type="SAM" id="MobiDB-lite"/>
    </source>
</evidence>
<evidence type="ECO:0000313" key="4">
    <source>
        <dbReference type="EMBL" id="AEM20904.1"/>
    </source>
</evidence>
<feature type="transmembrane region" description="Helical" evidence="3">
    <location>
        <begin position="406"/>
        <end position="426"/>
    </location>
</feature>
<dbReference type="CDD" id="cd22249">
    <property type="entry name" value="UDM1_RNF168_RNF169-like"/>
    <property type="match status" value="1"/>
</dbReference>
<accession>G0EHU1</accession>
<feature type="compositionally biased region" description="Basic and acidic residues" evidence="2">
    <location>
        <begin position="550"/>
        <end position="588"/>
    </location>
</feature>
<dbReference type="PANTHER" id="PTHR43298:SF2">
    <property type="entry name" value="FMN_FAD EXPORTER YEEO-RELATED"/>
    <property type="match status" value="1"/>
</dbReference>
<dbReference type="Pfam" id="PF01554">
    <property type="entry name" value="MatE"/>
    <property type="match status" value="2"/>
</dbReference>
<feature type="transmembrane region" description="Helical" evidence="3">
    <location>
        <begin position="173"/>
        <end position="193"/>
    </location>
</feature>
<dbReference type="NCBIfam" id="TIGR00797">
    <property type="entry name" value="matE"/>
    <property type="match status" value="1"/>
</dbReference>
<feature type="transmembrane region" description="Helical" evidence="3">
    <location>
        <begin position="147"/>
        <end position="167"/>
    </location>
</feature>
<dbReference type="PANTHER" id="PTHR43298">
    <property type="entry name" value="MULTIDRUG RESISTANCE PROTEIN NORM-RELATED"/>
    <property type="match status" value="1"/>
</dbReference>
<feature type="transmembrane region" description="Helical" evidence="3">
    <location>
        <begin position="21"/>
        <end position="39"/>
    </location>
</feature>
<dbReference type="GO" id="GO:0005886">
    <property type="term" value="C:plasma membrane"/>
    <property type="evidence" value="ECO:0007669"/>
    <property type="project" value="TreeGrafter"/>
</dbReference>
<keyword evidence="3" id="KW-0472">Membrane</keyword>
<feature type="compositionally biased region" description="Basic and acidic residues" evidence="2">
    <location>
        <begin position="521"/>
        <end position="543"/>
    </location>
</feature>
<proteinExistence type="predicted"/>
<dbReference type="Proteomes" id="UP000008522">
    <property type="component" value="Chromosome"/>
</dbReference>
<dbReference type="PATRIC" id="fig|1045858.4.peg.267"/>
<feature type="transmembrane region" description="Helical" evidence="3">
    <location>
        <begin position="114"/>
        <end position="135"/>
    </location>
</feature>
<keyword evidence="3" id="KW-1133">Transmembrane helix</keyword>
<keyword evidence="5" id="KW-1185">Reference proteome</keyword>
<dbReference type="GO" id="GO:0042910">
    <property type="term" value="F:xenobiotic transmembrane transporter activity"/>
    <property type="evidence" value="ECO:0007669"/>
    <property type="project" value="InterPro"/>
</dbReference>
<dbReference type="AlphaFoldDB" id="G0EHU1"/>
<dbReference type="GO" id="GO:0015297">
    <property type="term" value="F:antiporter activity"/>
    <property type="evidence" value="ECO:0007669"/>
    <property type="project" value="InterPro"/>
</dbReference>
<dbReference type="InterPro" id="IPR002528">
    <property type="entry name" value="MATE_fam"/>
</dbReference>
<dbReference type="eggNOG" id="COG1340">
    <property type="taxonomic scope" value="Bacteria"/>
</dbReference>
<organism evidence="4 5">
    <name type="scientific">Brachyspira intermedia (strain ATCC 51140 / PWS/A)</name>
    <name type="common">Serpulina intermedia</name>
    <dbReference type="NCBI Taxonomy" id="1045858"/>
    <lineage>
        <taxon>Bacteria</taxon>
        <taxon>Pseudomonadati</taxon>
        <taxon>Spirochaetota</taxon>
        <taxon>Spirochaetia</taxon>
        <taxon>Brachyspirales</taxon>
        <taxon>Brachyspiraceae</taxon>
        <taxon>Brachyspira</taxon>
    </lineage>
</organism>
<feature type="transmembrane region" description="Helical" evidence="3">
    <location>
        <begin position="260"/>
        <end position="284"/>
    </location>
</feature>
<protein>
    <submittedName>
        <fullName evidence="4">MATE efflux family protein</fullName>
    </submittedName>
</protein>
<feature type="region of interest" description="Disordered" evidence="2">
    <location>
        <begin position="521"/>
        <end position="588"/>
    </location>
</feature>
<dbReference type="CDD" id="cd13138">
    <property type="entry name" value="MATE_yoeA_like"/>
    <property type="match status" value="1"/>
</dbReference>
<dbReference type="KEGG" id="bip:Bint_0270"/>
<evidence type="ECO:0000256" key="3">
    <source>
        <dbReference type="SAM" id="Phobius"/>
    </source>
</evidence>
<gene>
    <name evidence="4" type="ordered locus">Bint_0270</name>
</gene>
<dbReference type="eggNOG" id="COG0534">
    <property type="taxonomic scope" value="Bacteria"/>
</dbReference>
<dbReference type="HOGENOM" id="CLU_012893_5_3_12"/>
<keyword evidence="1" id="KW-0813">Transport</keyword>
<feature type="transmembrane region" description="Helical" evidence="3">
    <location>
        <begin position="79"/>
        <end position="102"/>
    </location>
</feature>
<name>G0EHU1_BRAIP</name>
<feature type="transmembrane region" description="Helical" evidence="3">
    <location>
        <begin position="45"/>
        <end position="67"/>
    </location>
</feature>
<feature type="transmembrane region" description="Helical" evidence="3">
    <location>
        <begin position="214"/>
        <end position="240"/>
    </location>
</feature>
<evidence type="ECO:0000256" key="1">
    <source>
        <dbReference type="ARBA" id="ARBA00022448"/>
    </source>
</evidence>
<keyword evidence="3" id="KW-0812">Transmembrane</keyword>
<dbReference type="EMBL" id="CP002874">
    <property type="protein sequence ID" value="AEM20904.1"/>
    <property type="molecule type" value="Genomic_DNA"/>
</dbReference>
<reference evidence="4 5" key="1">
    <citation type="journal article" date="2011" name="BMC Genomics">
        <title>Complete genome sequence of Brachyspira intermedia reveals unique genomic features in Brachyspira species and phage-mediated horizontal gene transfer.</title>
        <authorList>
            <person name="Hafstrom T."/>
            <person name="Jansson D.S."/>
            <person name="Segerman B."/>
        </authorList>
    </citation>
    <scope>NUCLEOTIDE SEQUENCE [LARGE SCALE GENOMIC DNA]</scope>
    <source>
        <strain evidence="5">ATCC 51140 / PWS/A</strain>
    </source>
</reference>
<evidence type="ECO:0000313" key="5">
    <source>
        <dbReference type="Proteomes" id="UP000008522"/>
    </source>
</evidence>
<feature type="transmembrane region" description="Helical" evidence="3">
    <location>
        <begin position="296"/>
        <end position="318"/>
    </location>
</feature>